<feature type="transmembrane region" description="Helical" evidence="7">
    <location>
        <begin position="231"/>
        <end position="254"/>
    </location>
</feature>
<comment type="caution">
    <text evidence="8">The sequence shown here is derived from an EMBL/GenBank/DDBJ whole genome shotgun (WGS) entry which is preliminary data.</text>
</comment>
<dbReference type="RefSeq" id="WP_140736864.1">
    <property type="nucleotide sequence ID" value="NZ_RCZM01000001.1"/>
</dbReference>
<feature type="region of interest" description="Disordered" evidence="6">
    <location>
        <begin position="313"/>
        <end position="351"/>
    </location>
</feature>
<reference evidence="8 9" key="1">
    <citation type="journal article" date="2019" name="Environ. Microbiol.">
        <title>Species interactions and distinct microbial communities in high Arctic permafrost affected cryosols are associated with the CH4 and CO2 gas fluxes.</title>
        <authorList>
            <person name="Altshuler I."/>
            <person name="Hamel J."/>
            <person name="Turney S."/>
            <person name="Magnuson E."/>
            <person name="Levesque R."/>
            <person name="Greer C."/>
            <person name="Whyte L.G."/>
        </authorList>
    </citation>
    <scope>NUCLEOTIDE SEQUENCE [LARGE SCALE GENOMIC DNA]</scope>
    <source>
        <strain evidence="8 9">S9.3A</strain>
    </source>
</reference>
<accession>A0A502D4A0</accession>
<evidence type="ECO:0000256" key="4">
    <source>
        <dbReference type="ARBA" id="ARBA00022989"/>
    </source>
</evidence>
<dbReference type="OrthoDB" id="6057470at2"/>
<feature type="transmembrane region" description="Helical" evidence="7">
    <location>
        <begin position="197"/>
        <end position="219"/>
    </location>
</feature>
<evidence type="ECO:0000256" key="5">
    <source>
        <dbReference type="ARBA" id="ARBA00023136"/>
    </source>
</evidence>
<evidence type="ECO:0000256" key="2">
    <source>
        <dbReference type="ARBA" id="ARBA00022475"/>
    </source>
</evidence>
<feature type="transmembrane region" description="Helical" evidence="7">
    <location>
        <begin position="261"/>
        <end position="279"/>
    </location>
</feature>
<dbReference type="InterPro" id="IPR022791">
    <property type="entry name" value="L-PG_synthase/AglD"/>
</dbReference>
<dbReference type="GO" id="GO:0005886">
    <property type="term" value="C:plasma membrane"/>
    <property type="evidence" value="ECO:0007669"/>
    <property type="project" value="UniProtKB-SubCell"/>
</dbReference>
<keyword evidence="4 7" id="KW-1133">Transmembrane helix</keyword>
<feature type="compositionally biased region" description="Acidic residues" evidence="6">
    <location>
        <begin position="324"/>
        <end position="334"/>
    </location>
</feature>
<dbReference type="EMBL" id="RCZM01000001">
    <property type="protein sequence ID" value="TPG19219.1"/>
    <property type="molecule type" value="Genomic_DNA"/>
</dbReference>
<proteinExistence type="predicted"/>
<keyword evidence="3 7" id="KW-0812">Transmembrane</keyword>
<dbReference type="Proteomes" id="UP000317722">
    <property type="component" value="Unassembled WGS sequence"/>
</dbReference>
<evidence type="ECO:0000256" key="3">
    <source>
        <dbReference type="ARBA" id="ARBA00022692"/>
    </source>
</evidence>
<evidence type="ECO:0000256" key="1">
    <source>
        <dbReference type="ARBA" id="ARBA00004651"/>
    </source>
</evidence>
<keyword evidence="2" id="KW-1003">Cell membrane</keyword>
<evidence type="ECO:0000256" key="6">
    <source>
        <dbReference type="SAM" id="MobiDB-lite"/>
    </source>
</evidence>
<feature type="transmembrane region" description="Helical" evidence="7">
    <location>
        <begin position="285"/>
        <end position="302"/>
    </location>
</feature>
<feature type="transmembrane region" description="Helical" evidence="7">
    <location>
        <begin position="118"/>
        <end position="142"/>
    </location>
</feature>
<dbReference type="Pfam" id="PF03706">
    <property type="entry name" value="LPG_synthase_TM"/>
    <property type="match status" value="1"/>
</dbReference>
<dbReference type="AlphaFoldDB" id="A0A502D4A0"/>
<name>A0A502D4A0_9MICO</name>
<protein>
    <submittedName>
        <fullName evidence="8">UPF0104 family protein</fullName>
    </submittedName>
</protein>
<organism evidence="8 9">
    <name type="scientific">Pedococcus bigeumensis</name>
    <dbReference type="NCBI Taxonomy" id="433644"/>
    <lineage>
        <taxon>Bacteria</taxon>
        <taxon>Bacillati</taxon>
        <taxon>Actinomycetota</taxon>
        <taxon>Actinomycetes</taxon>
        <taxon>Micrococcales</taxon>
        <taxon>Intrasporangiaceae</taxon>
        <taxon>Pedococcus</taxon>
    </lineage>
</organism>
<feature type="transmembrane region" description="Helical" evidence="7">
    <location>
        <begin position="154"/>
        <end position="176"/>
    </location>
</feature>
<feature type="transmembrane region" description="Helical" evidence="7">
    <location>
        <begin position="43"/>
        <end position="66"/>
    </location>
</feature>
<comment type="subcellular location">
    <subcellularLocation>
        <location evidence="1">Cell membrane</location>
        <topology evidence="1">Multi-pass membrane protein</topology>
    </subcellularLocation>
</comment>
<evidence type="ECO:0000256" key="7">
    <source>
        <dbReference type="SAM" id="Phobius"/>
    </source>
</evidence>
<gene>
    <name evidence="8" type="ORF">EAH86_01550</name>
</gene>
<keyword evidence="5 7" id="KW-0472">Membrane</keyword>
<keyword evidence="9" id="KW-1185">Reference proteome</keyword>
<evidence type="ECO:0000313" key="9">
    <source>
        <dbReference type="Proteomes" id="UP000317722"/>
    </source>
</evidence>
<sequence length="351" mass="37010">MTRSRLFSGLRILLALLVVAAVSIAVARNWRDVSADIGRIDAGTFALAAVLVCLPPLFTVLGWRILLADLGSPLHLAPAGGIFFVGQLGKYVPGAVWSIVAQAEMGVRLHIPRRRMAVVAFVSVAIAAICGLIVGVPALPLLITRDDSAAKTGWVVLLAMPLLAVVLWPRLLNWAIATVLRILRREPLERQLSGRAVLSATLLFIGAWVCSGLHVLVLARATSTDYETGQLLLATVSGFALASSLAMFSVVLPAGVGVREGVLVLILAPVTSTSAATAVVVISRFLTVAADVVFALLGWAYARSHHLLTSPQEREHDHIVVDPSDGDDSDDSDGGGEALESQAPGPRSPRS</sequence>
<evidence type="ECO:0000313" key="8">
    <source>
        <dbReference type="EMBL" id="TPG19219.1"/>
    </source>
</evidence>